<dbReference type="EMBL" id="JYDJ01000145">
    <property type="protein sequence ID" value="KRX42415.1"/>
    <property type="molecule type" value="Genomic_DNA"/>
</dbReference>
<name>A0A0V0TTT3_9BILA</name>
<organism evidence="1 2">
    <name type="scientific">Trichinella murrelli</name>
    <dbReference type="NCBI Taxonomy" id="144512"/>
    <lineage>
        <taxon>Eukaryota</taxon>
        <taxon>Metazoa</taxon>
        <taxon>Ecdysozoa</taxon>
        <taxon>Nematoda</taxon>
        <taxon>Enoplea</taxon>
        <taxon>Dorylaimia</taxon>
        <taxon>Trichinellida</taxon>
        <taxon>Trichinellidae</taxon>
        <taxon>Trichinella</taxon>
    </lineage>
</organism>
<sequence>MEKFFINSQQNTNVNDENSAQLHHSRMLLHVKSRQLVLPAIQNVRARPCLERTANDVISMRMSSLPSIKPDNWERVYEIHGDGAKVSK</sequence>
<comment type="caution">
    <text evidence="1">The sequence shown here is derived from an EMBL/GenBank/DDBJ whole genome shotgun (WGS) entry which is preliminary data.</text>
</comment>
<evidence type="ECO:0000313" key="1">
    <source>
        <dbReference type="EMBL" id="KRX42415.1"/>
    </source>
</evidence>
<proteinExistence type="predicted"/>
<evidence type="ECO:0000313" key="2">
    <source>
        <dbReference type="Proteomes" id="UP000055048"/>
    </source>
</evidence>
<dbReference type="AlphaFoldDB" id="A0A0V0TTT3"/>
<gene>
    <name evidence="1" type="ORF">T05_5008</name>
</gene>
<dbReference type="Proteomes" id="UP000055048">
    <property type="component" value="Unassembled WGS sequence"/>
</dbReference>
<accession>A0A0V0TTT3</accession>
<reference evidence="1 2" key="1">
    <citation type="submission" date="2015-01" db="EMBL/GenBank/DDBJ databases">
        <title>Evolution of Trichinella species and genotypes.</title>
        <authorList>
            <person name="Korhonen P.K."/>
            <person name="Edoardo P."/>
            <person name="Giuseppe L.R."/>
            <person name="Gasser R.B."/>
        </authorList>
    </citation>
    <scope>NUCLEOTIDE SEQUENCE [LARGE SCALE GENOMIC DNA]</scope>
    <source>
        <strain evidence="1">ISS417</strain>
    </source>
</reference>
<protein>
    <submittedName>
        <fullName evidence="1">Uncharacterized protein</fullName>
    </submittedName>
</protein>
<keyword evidence="2" id="KW-1185">Reference proteome</keyword>